<feature type="transmembrane region" description="Helical" evidence="5">
    <location>
        <begin position="9"/>
        <end position="29"/>
    </location>
</feature>
<feature type="domain" description="MARVEL" evidence="6">
    <location>
        <begin position="7"/>
        <end position="137"/>
    </location>
</feature>
<comment type="caution">
    <text evidence="7">The sequence shown here is derived from an EMBL/GenBank/DDBJ whole genome shotgun (WGS) entry which is preliminary data.</text>
</comment>
<evidence type="ECO:0000256" key="4">
    <source>
        <dbReference type="ARBA" id="ARBA00023136"/>
    </source>
</evidence>
<feature type="transmembrane region" description="Helical" evidence="5">
    <location>
        <begin position="76"/>
        <end position="93"/>
    </location>
</feature>
<reference evidence="7" key="2">
    <citation type="submission" date="2023-05" db="EMBL/GenBank/DDBJ databases">
        <authorList>
            <consortium name="Lawrence Berkeley National Laboratory"/>
            <person name="Steindorff A."/>
            <person name="Hensen N."/>
            <person name="Bonometti L."/>
            <person name="Westerberg I."/>
            <person name="Brannstrom I.O."/>
            <person name="Guillou S."/>
            <person name="Cros-Aarteil S."/>
            <person name="Calhoun S."/>
            <person name="Haridas S."/>
            <person name="Kuo A."/>
            <person name="Mondo S."/>
            <person name="Pangilinan J."/>
            <person name="Riley R."/>
            <person name="Labutti K."/>
            <person name="Andreopoulos B."/>
            <person name="Lipzen A."/>
            <person name="Chen C."/>
            <person name="Yanf M."/>
            <person name="Daum C."/>
            <person name="Ng V."/>
            <person name="Clum A."/>
            <person name="Ohm R."/>
            <person name="Martin F."/>
            <person name="Silar P."/>
            <person name="Natvig D."/>
            <person name="Lalanne C."/>
            <person name="Gautier V."/>
            <person name="Ament-Velasquez S.L."/>
            <person name="Kruys A."/>
            <person name="Hutchinson M.I."/>
            <person name="Powell A.J."/>
            <person name="Barry K."/>
            <person name="Miller A.N."/>
            <person name="Grigoriev I.V."/>
            <person name="Debuchy R."/>
            <person name="Gladieux P."/>
            <person name="Thoren M.H."/>
            <person name="Johannesson H."/>
        </authorList>
    </citation>
    <scope>NUCLEOTIDE SEQUENCE</scope>
    <source>
        <strain evidence="7">CBS 103.79</strain>
    </source>
</reference>
<keyword evidence="4 5" id="KW-0472">Membrane</keyword>
<dbReference type="PANTHER" id="PTHR39608">
    <property type="entry name" value="INTEGRAL MEMBRANE PROTEIN (AFU_ORTHOLOGUE AFUA_5G08640)"/>
    <property type="match status" value="1"/>
</dbReference>
<dbReference type="PANTHER" id="PTHR39608:SF1">
    <property type="entry name" value="INTEGRAL MEMBRANE PROTEIN (AFU_ORTHOLOGUE AFUA_5G08640)"/>
    <property type="match status" value="1"/>
</dbReference>
<keyword evidence="2 5" id="KW-0812">Transmembrane</keyword>
<organism evidence="7 8">
    <name type="scientific">Staphylotrichum tortipilum</name>
    <dbReference type="NCBI Taxonomy" id="2831512"/>
    <lineage>
        <taxon>Eukaryota</taxon>
        <taxon>Fungi</taxon>
        <taxon>Dikarya</taxon>
        <taxon>Ascomycota</taxon>
        <taxon>Pezizomycotina</taxon>
        <taxon>Sordariomycetes</taxon>
        <taxon>Sordariomycetidae</taxon>
        <taxon>Sordariales</taxon>
        <taxon>Chaetomiaceae</taxon>
        <taxon>Staphylotrichum</taxon>
    </lineage>
</organism>
<name>A0AAN6MKS6_9PEZI</name>
<feature type="transmembrane region" description="Helical" evidence="5">
    <location>
        <begin position="121"/>
        <end position="142"/>
    </location>
</feature>
<evidence type="ECO:0000256" key="3">
    <source>
        <dbReference type="ARBA" id="ARBA00022989"/>
    </source>
</evidence>
<keyword evidence="8" id="KW-1185">Reference proteome</keyword>
<dbReference type="InterPro" id="IPR008253">
    <property type="entry name" value="Marvel"/>
</dbReference>
<keyword evidence="3 5" id="KW-1133">Transmembrane helix</keyword>
<accession>A0AAN6MKS6</accession>
<feature type="transmembrane region" description="Helical" evidence="5">
    <location>
        <begin position="41"/>
        <end position="64"/>
    </location>
</feature>
<reference evidence="7" key="1">
    <citation type="journal article" date="2023" name="Mol. Phylogenet. Evol.">
        <title>Genome-scale phylogeny and comparative genomics of the fungal order Sordariales.</title>
        <authorList>
            <person name="Hensen N."/>
            <person name="Bonometti L."/>
            <person name="Westerberg I."/>
            <person name="Brannstrom I.O."/>
            <person name="Guillou S."/>
            <person name="Cros-Aarteil S."/>
            <person name="Calhoun S."/>
            <person name="Haridas S."/>
            <person name="Kuo A."/>
            <person name="Mondo S."/>
            <person name="Pangilinan J."/>
            <person name="Riley R."/>
            <person name="LaButti K."/>
            <person name="Andreopoulos B."/>
            <person name="Lipzen A."/>
            <person name="Chen C."/>
            <person name="Yan M."/>
            <person name="Daum C."/>
            <person name="Ng V."/>
            <person name="Clum A."/>
            <person name="Steindorff A."/>
            <person name="Ohm R.A."/>
            <person name="Martin F."/>
            <person name="Silar P."/>
            <person name="Natvig D.O."/>
            <person name="Lalanne C."/>
            <person name="Gautier V."/>
            <person name="Ament-Velasquez S.L."/>
            <person name="Kruys A."/>
            <person name="Hutchinson M.I."/>
            <person name="Powell A.J."/>
            <person name="Barry K."/>
            <person name="Miller A.N."/>
            <person name="Grigoriev I.V."/>
            <person name="Debuchy R."/>
            <person name="Gladieux P."/>
            <person name="Hiltunen Thoren M."/>
            <person name="Johannesson H."/>
        </authorList>
    </citation>
    <scope>NUCLEOTIDE SEQUENCE</scope>
    <source>
        <strain evidence="7">CBS 103.79</strain>
    </source>
</reference>
<dbReference type="AlphaFoldDB" id="A0AAN6MKS6"/>
<evidence type="ECO:0000256" key="2">
    <source>
        <dbReference type="ARBA" id="ARBA00022692"/>
    </source>
</evidence>
<comment type="subcellular location">
    <subcellularLocation>
        <location evidence="1">Membrane</location>
        <topology evidence="1">Multi-pass membrane protein</topology>
    </subcellularLocation>
</comment>
<dbReference type="Proteomes" id="UP001303889">
    <property type="component" value="Unassembled WGS sequence"/>
</dbReference>
<evidence type="ECO:0000259" key="6">
    <source>
        <dbReference type="Pfam" id="PF01284"/>
    </source>
</evidence>
<evidence type="ECO:0000256" key="5">
    <source>
        <dbReference type="SAM" id="Phobius"/>
    </source>
</evidence>
<dbReference type="Pfam" id="PF01284">
    <property type="entry name" value="MARVEL"/>
    <property type="match status" value="1"/>
</dbReference>
<gene>
    <name evidence="7" type="ORF">C8A05DRAFT_44719</name>
</gene>
<evidence type="ECO:0000313" key="7">
    <source>
        <dbReference type="EMBL" id="KAK3901688.1"/>
    </source>
</evidence>
<protein>
    <submittedName>
        <fullName evidence="7">Membrane-associating domain-containing protein</fullName>
    </submittedName>
</protein>
<dbReference type="EMBL" id="MU855562">
    <property type="protein sequence ID" value="KAK3901688.1"/>
    <property type="molecule type" value="Genomic_DNA"/>
</dbReference>
<evidence type="ECO:0000256" key="1">
    <source>
        <dbReference type="ARBA" id="ARBA00004141"/>
    </source>
</evidence>
<proteinExistence type="predicted"/>
<dbReference type="GO" id="GO:0016020">
    <property type="term" value="C:membrane"/>
    <property type="evidence" value="ECO:0007669"/>
    <property type="project" value="UniProtKB-SubCell"/>
</dbReference>
<sequence>MIIVDLLSIILRLAEMAFAAIVAGINGHYLHTLRHVDSRQLWRFIFTEAVAGLSILLAIVWLIPFSGSFIHWPADFVISVAWFVAFGLLVDWLDDNCGYIFDWGGISLDGTVSCTRWKTTIAFSFLSALCWLASTILGIYWVHRRRRTARVDGAYRRRRWYRSRI</sequence>
<evidence type="ECO:0000313" key="8">
    <source>
        <dbReference type="Proteomes" id="UP001303889"/>
    </source>
</evidence>